<name>A0ABT5U7K4_9GAMM</name>
<dbReference type="Proteomes" id="UP001528823">
    <property type="component" value="Unassembled WGS sequence"/>
</dbReference>
<dbReference type="InterPro" id="IPR050563">
    <property type="entry name" value="4-hydroxybenzoyl-CoA_TE"/>
</dbReference>
<gene>
    <name evidence="3" type="primary">ybgC</name>
    <name evidence="3" type="ORF">ORQ98_10260</name>
</gene>
<dbReference type="PANTHER" id="PTHR31793:SF37">
    <property type="entry name" value="ACYL-COA THIOESTER HYDROLASE YBGC"/>
    <property type="match status" value="1"/>
</dbReference>
<sequence>MDNFEIRCRVYFEDTDAGGIVYYVNYLKYMERSRTDLLRSLGIEQHSLLEQNVMFVVHSSSINYRSPARLDDELKVTAIVKKLTKVAIIFIQQVVNCRTNVLCCEAEVKVACVSSINMRPTMIPTSLQQKIQLL</sequence>
<dbReference type="PANTHER" id="PTHR31793">
    <property type="entry name" value="4-HYDROXYBENZOYL-COA THIOESTERASE FAMILY MEMBER"/>
    <property type="match status" value="1"/>
</dbReference>
<proteinExistence type="inferred from homology"/>
<dbReference type="NCBIfam" id="TIGR00051">
    <property type="entry name" value="YbgC/FadM family acyl-CoA thioesterase"/>
    <property type="match status" value="1"/>
</dbReference>
<dbReference type="PIRSF" id="PIRSF003230">
    <property type="entry name" value="YbgC"/>
    <property type="match status" value="1"/>
</dbReference>
<dbReference type="NCBIfam" id="TIGR02799">
    <property type="entry name" value="thio_ybgC"/>
    <property type="match status" value="1"/>
</dbReference>
<reference evidence="3 4" key="1">
    <citation type="submission" date="2022-11" db="EMBL/GenBank/DDBJ databases">
        <title>Spartinivicinus poritis sp. nov., isolated from scleractinian coral Porites lutea.</title>
        <authorList>
            <person name="Zhang G."/>
            <person name="Cai L."/>
            <person name="Wei Q."/>
        </authorList>
    </citation>
    <scope>NUCLEOTIDE SEQUENCE [LARGE SCALE GENOMIC DNA]</scope>
    <source>
        <strain evidence="3 4">A2-2</strain>
    </source>
</reference>
<evidence type="ECO:0000256" key="2">
    <source>
        <dbReference type="ARBA" id="ARBA00022801"/>
    </source>
</evidence>
<protein>
    <submittedName>
        <fullName evidence="3">Tol-pal system-associated acyl-CoA thioesterase</fullName>
    </submittedName>
</protein>
<dbReference type="InterPro" id="IPR029069">
    <property type="entry name" value="HotDog_dom_sf"/>
</dbReference>
<keyword evidence="2" id="KW-0378">Hydrolase</keyword>
<evidence type="ECO:0000313" key="3">
    <source>
        <dbReference type="EMBL" id="MDE1462353.1"/>
    </source>
</evidence>
<dbReference type="EMBL" id="JAPMOU010000010">
    <property type="protein sequence ID" value="MDE1462353.1"/>
    <property type="molecule type" value="Genomic_DNA"/>
</dbReference>
<comment type="caution">
    <text evidence="3">The sequence shown here is derived from an EMBL/GenBank/DDBJ whole genome shotgun (WGS) entry which is preliminary data.</text>
</comment>
<comment type="similarity">
    <text evidence="1">Belongs to the 4-hydroxybenzoyl-CoA thioesterase family.</text>
</comment>
<evidence type="ECO:0000256" key="1">
    <source>
        <dbReference type="ARBA" id="ARBA00005953"/>
    </source>
</evidence>
<dbReference type="InterPro" id="IPR006684">
    <property type="entry name" value="YbgC/YbaW"/>
</dbReference>
<organism evidence="3 4">
    <name type="scientific">Spartinivicinus poritis</name>
    <dbReference type="NCBI Taxonomy" id="2994640"/>
    <lineage>
        <taxon>Bacteria</taxon>
        <taxon>Pseudomonadati</taxon>
        <taxon>Pseudomonadota</taxon>
        <taxon>Gammaproteobacteria</taxon>
        <taxon>Oceanospirillales</taxon>
        <taxon>Zooshikellaceae</taxon>
        <taxon>Spartinivicinus</taxon>
    </lineage>
</organism>
<dbReference type="SUPFAM" id="SSF54637">
    <property type="entry name" value="Thioesterase/thiol ester dehydrase-isomerase"/>
    <property type="match status" value="1"/>
</dbReference>
<dbReference type="Gene3D" id="3.10.129.10">
    <property type="entry name" value="Hotdog Thioesterase"/>
    <property type="match status" value="1"/>
</dbReference>
<accession>A0ABT5U7K4</accession>
<dbReference type="Pfam" id="PF13279">
    <property type="entry name" value="4HBT_2"/>
    <property type="match status" value="1"/>
</dbReference>
<dbReference type="CDD" id="cd00586">
    <property type="entry name" value="4HBT"/>
    <property type="match status" value="1"/>
</dbReference>
<dbReference type="RefSeq" id="WP_274688704.1">
    <property type="nucleotide sequence ID" value="NZ_JAPMOU010000010.1"/>
</dbReference>
<keyword evidence="4" id="KW-1185">Reference proteome</keyword>
<evidence type="ECO:0000313" key="4">
    <source>
        <dbReference type="Proteomes" id="UP001528823"/>
    </source>
</evidence>
<dbReference type="InterPro" id="IPR014166">
    <property type="entry name" value="Tol-Pal_acyl-CoA_thioesterase"/>
</dbReference>